<evidence type="ECO:0000313" key="2">
    <source>
        <dbReference type="EMBL" id="GES77033.1"/>
    </source>
</evidence>
<accession>A0A8H3KW38</accession>
<reference evidence="2" key="1">
    <citation type="submission" date="2019-10" db="EMBL/GenBank/DDBJ databases">
        <title>Conservation and host-specific expression of non-tandemly repeated heterogenous ribosome RNA gene in arbuscular mycorrhizal fungi.</title>
        <authorList>
            <person name="Maeda T."/>
            <person name="Kobayashi Y."/>
            <person name="Nakagawa T."/>
            <person name="Ezawa T."/>
            <person name="Yamaguchi K."/>
            <person name="Bino T."/>
            <person name="Nishimoto Y."/>
            <person name="Shigenobu S."/>
            <person name="Kawaguchi M."/>
        </authorList>
    </citation>
    <scope>NUCLEOTIDE SEQUENCE</scope>
    <source>
        <strain evidence="2">HR1</strain>
    </source>
</reference>
<comment type="caution">
    <text evidence="2">The sequence shown here is derived from an EMBL/GenBank/DDBJ whole genome shotgun (WGS) entry which is preliminary data.</text>
</comment>
<evidence type="ECO:0000313" key="3">
    <source>
        <dbReference type="Proteomes" id="UP000615446"/>
    </source>
</evidence>
<feature type="region of interest" description="Disordered" evidence="1">
    <location>
        <begin position="260"/>
        <end position="284"/>
    </location>
</feature>
<dbReference type="EMBL" id="BLAL01000028">
    <property type="protein sequence ID" value="GES77033.1"/>
    <property type="molecule type" value="Genomic_DNA"/>
</dbReference>
<evidence type="ECO:0000256" key="1">
    <source>
        <dbReference type="SAM" id="MobiDB-lite"/>
    </source>
</evidence>
<feature type="region of interest" description="Disordered" evidence="1">
    <location>
        <begin position="76"/>
        <end position="97"/>
    </location>
</feature>
<dbReference type="Proteomes" id="UP000615446">
    <property type="component" value="Unassembled WGS sequence"/>
</dbReference>
<proteinExistence type="predicted"/>
<feature type="compositionally biased region" description="Low complexity" evidence="1">
    <location>
        <begin position="83"/>
        <end position="93"/>
    </location>
</feature>
<sequence length="284" mass="33054">MPQIHLKKDFNTAERRTTVLFDNNFRQNEDCTEYNLGCNLFILHDQHRNSNKNFKVSRGTSKFSFSTSETISKMNSTFGDRISSNSTASASSTMRQERKCSPEYKGLGLQQLCQEQSISSSSTLETKFTNQTSFNFNEKLERQPTLQKLSRDLEAQYSQDVPLLLNILKSFYPFNETNGDVLEDDEINDFSKLYVISNVRPILTSDDNYVFWLEDTADNIYYIAEFTHEMVPKNEVERRAKDLANSFESVELVLTRESLNSLRRNEQKKGKKGKKKRRKKKNKH</sequence>
<protein>
    <submittedName>
        <fullName evidence="2">Uncharacterized protein</fullName>
    </submittedName>
</protein>
<feature type="compositionally biased region" description="Basic residues" evidence="1">
    <location>
        <begin position="269"/>
        <end position="284"/>
    </location>
</feature>
<gene>
    <name evidence="2" type="ORF">RCL2_000442200</name>
</gene>
<name>A0A8H3KW38_9GLOM</name>
<organism evidence="2 3">
    <name type="scientific">Rhizophagus clarus</name>
    <dbReference type="NCBI Taxonomy" id="94130"/>
    <lineage>
        <taxon>Eukaryota</taxon>
        <taxon>Fungi</taxon>
        <taxon>Fungi incertae sedis</taxon>
        <taxon>Mucoromycota</taxon>
        <taxon>Glomeromycotina</taxon>
        <taxon>Glomeromycetes</taxon>
        <taxon>Glomerales</taxon>
        <taxon>Glomeraceae</taxon>
        <taxon>Rhizophagus</taxon>
    </lineage>
</organism>
<dbReference type="AlphaFoldDB" id="A0A8H3KW38"/>